<evidence type="ECO:0000256" key="3">
    <source>
        <dbReference type="ARBA" id="ARBA00023136"/>
    </source>
</evidence>
<protein>
    <submittedName>
        <fullName evidence="5">WAT1-related protein</fullName>
    </submittedName>
</protein>
<evidence type="ECO:0000256" key="4">
    <source>
        <dbReference type="SAM" id="Phobius"/>
    </source>
</evidence>
<proteinExistence type="predicted"/>
<dbReference type="AlphaFoldDB" id="A0A678THW3"/>
<feature type="transmembrane region" description="Helical" evidence="4">
    <location>
        <begin position="78"/>
        <end position="98"/>
    </location>
</feature>
<organism evidence="5">
    <name type="scientific">Saccharum spontaneum</name>
    <name type="common">Wild sugarcane</name>
    <dbReference type="NCBI Taxonomy" id="62335"/>
    <lineage>
        <taxon>Eukaryota</taxon>
        <taxon>Viridiplantae</taxon>
        <taxon>Streptophyta</taxon>
        <taxon>Embryophyta</taxon>
        <taxon>Tracheophyta</taxon>
        <taxon>Spermatophyta</taxon>
        <taxon>Magnoliopsida</taxon>
        <taxon>Liliopsida</taxon>
        <taxon>Poales</taxon>
        <taxon>Poaceae</taxon>
        <taxon>PACMAD clade</taxon>
        <taxon>Panicoideae</taxon>
        <taxon>Andropogonodae</taxon>
        <taxon>Andropogoneae</taxon>
        <taxon>Saccharinae</taxon>
        <taxon>Saccharum</taxon>
        <taxon>Saccharum officinarum species complex</taxon>
    </lineage>
</organism>
<gene>
    <name evidence="5" type="ORF">SS47J13_000005</name>
</gene>
<keyword evidence="3 4" id="KW-0472">Membrane</keyword>
<dbReference type="GO" id="GO:0016020">
    <property type="term" value="C:membrane"/>
    <property type="evidence" value="ECO:0007669"/>
    <property type="project" value="InterPro"/>
</dbReference>
<dbReference type="PANTHER" id="PTHR31218">
    <property type="entry name" value="WAT1-RELATED PROTEIN"/>
    <property type="match status" value="1"/>
</dbReference>
<sequence>MVNTVPSITFVILIILRMEIVDAKSLRGMVKIARTVVSLAGATTMTLYKGEAITSHWKTPIHIPGSGVVCHSWWRGPILALASCLCWSIWFILQASSIKRYPTHSVFAVLMQHKHQDWMIGFLGLKFWCVIYSGIVCSGFTFYVQLWCTQKKGPVTTKWHPLLQLGPCRSMVSRRIPGQFDRATAWLAEGYATLGISVASYAFL</sequence>
<keyword evidence="1 4" id="KW-0812">Transmembrane</keyword>
<dbReference type="GO" id="GO:0022857">
    <property type="term" value="F:transmembrane transporter activity"/>
    <property type="evidence" value="ECO:0007669"/>
    <property type="project" value="InterPro"/>
</dbReference>
<keyword evidence="2 4" id="KW-1133">Transmembrane helix</keyword>
<dbReference type="EMBL" id="MH182572">
    <property type="protein sequence ID" value="AWA45109.1"/>
    <property type="molecule type" value="Genomic_DNA"/>
</dbReference>
<dbReference type="InterPro" id="IPR030184">
    <property type="entry name" value="WAT1-related"/>
</dbReference>
<evidence type="ECO:0000256" key="2">
    <source>
        <dbReference type="ARBA" id="ARBA00022989"/>
    </source>
</evidence>
<feature type="transmembrane region" description="Helical" evidence="4">
    <location>
        <begin position="118"/>
        <end position="144"/>
    </location>
</feature>
<evidence type="ECO:0000256" key="1">
    <source>
        <dbReference type="ARBA" id="ARBA00022692"/>
    </source>
</evidence>
<accession>A0A678THW3</accession>
<name>A0A678THW3_SACSP</name>
<reference evidence="5" key="1">
    <citation type="submission" date="2018-04" db="EMBL/GenBank/DDBJ databases">
        <title>Comparative Analysis of Homologous Sequences of Saccharum officinarum and Saccharum spontaneum Reveals Independent Polyploidization Events.</title>
        <authorList>
            <person name="Sharma A."/>
            <person name="Song J."/>
            <person name="Lin Q."/>
            <person name="Singh R."/>
            <person name="Ramos N."/>
            <person name="Wang K."/>
            <person name="Zhang J."/>
            <person name="Ming R."/>
            <person name="Yu Q."/>
        </authorList>
    </citation>
    <scope>NUCLEOTIDE SEQUENCE</scope>
</reference>
<evidence type="ECO:0000313" key="5">
    <source>
        <dbReference type="EMBL" id="AWA45109.1"/>
    </source>
</evidence>